<gene>
    <name evidence="1" type="ORF">MANES_14G153100</name>
</gene>
<accession>A0A2C9UM02</accession>
<proteinExistence type="predicted"/>
<organism evidence="1">
    <name type="scientific">Manihot esculenta</name>
    <name type="common">Cassava</name>
    <name type="synonym">Jatropha manihot</name>
    <dbReference type="NCBI Taxonomy" id="3983"/>
    <lineage>
        <taxon>Eukaryota</taxon>
        <taxon>Viridiplantae</taxon>
        <taxon>Streptophyta</taxon>
        <taxon>Embryophyta</taxon>
        <taxon>Tracheophyta</taxon>
        <taxon>Spermatophyta</taxon>
        <taxon>Magnoliopsida</taxon>
        <taxon>eudicotyledons</taxon>
        <taxon>Gunneridae</taxon>
        <taxon>Pentapetalae</taxon>
        <taxon>rosids</taxon>
        <taxon>fabids</taxon>
        <taxon>Malpighiales</taxon>
        <taxon>Euphorbiaceae</taxon>
        <taxon>Crotonoideae</taxon>
        <taxon>Manihoteae</taxon>
        <taxon>Manihot</taxon>
    </lineage>
</organism>
<sequence length="49" mass="5487">MDLSKAYARQDLGSSVTGGFRVSLLACRDFERSTMVWNSSSPELTSRSW</sequence>
<reference evidence="1" key="1">
    <citation type="submission" date="2016-02" db="EMBL/GenBank/DDBJ databases">
        <title>WGS assembly of Manihot esculenta.</title>
        <authorList>
            <person name="Bredeson J.V."/>
            <person name="Prochnik S.E."/>
            <person name="Lyons J.B."/>
            <person name="Schmutz J."/>
            <person name="Grimwood J."/>
            <person name="Vrebalov J."/>
            <person name="Bart R.S."/>
            <person name="Amuge T."/>
            <person name="Ferguson M.E."/>
            <person name="Green R."/>
            <person name="Putnam N."/>
            <person name="Stites J."/>
            <person name="Rounsley S."/>
            <person name="Rokhsar D.S."/>
        </authorList>
    </citation>
    <scope>NUCLEOTIDE SEQUENCE [LARGE SCALE GENOMIC DNA]</scope>
    <source>
        <tissue evidence="1">Leaf</tissue>
    </source>
</reference>
<evidence type="ECO:0000313" key="1">
    <source>
        <dbReference type="EMBL" id="OAY31935.1"/>
    </source>
</evidence>
<protein>
    <submittedName>
        <fullName evidence="1">Uncharacterized protein</fullName>
    </submittedName>
</protein>
<dbReference type="AlphaFoldDB" id="A0A2C9UM02"/>
<name>A0A2C9UM02_MANES</name>
<dbReference type="EMBL" id="CM004400">
    <property type="protein sequence ID" value="OAY31935.1"/>
    <property type="molecule type" value="Genomic_DNA"/>
</dbReference>